<reference evidence="1" key="1">
    <citation type="journal article" date="2020" name="Nature">
        <title>Giant virus diversity and host interactions through global metagenomics.</title>
        <authorList>
            <person name="Schulz F."/>
            <person name="Roux S."/>
            <person name="Paez-Espino D."/>
            <person name="Jungbluth S."/>
            <person name="Walsh D.A."/>
            <person name="Denef V.J."/>
            <person name="McMahon K.D."/>
            <person name="Konstantinidis K.T."/>
            <person name="Eloe-Fadrosh E.A."/>
            <person name="Kyrpides N.C."/>
            <person name="Woyke T."/>
        </authorList>
    </citation>
    <scope>NUCLEOTIDE SEQUENCE</scope>
    <source>
        <strain evidence="1">GVMAG-M-3300023184-62</strain>
    </source>
</reference>
<proteinExistence type="predicted"/>
<dbReference type="EMBL" id="MN740152">
    <property type="protein sequence ID" value="QHT90019.1"/>
    <property type="molecule type" value="Genomic_DNA"/>
</dbReference>
<protein>
    <submittedName>
        <fullName evidence="1">Uncharacterized protein</fullName>
    </submittedName>
</protein>
<evidence type="ECO:0000313" key="1">
    <source>
        <dbReference type="EMBL" id="QHT90019.1"/>
    </source>
</evidence>
<dbReference type="AlphaFoldDB" id="A0A6C0IBA6"/>
<name>A0A6C0IBA6_9ZZZZ</name>
<sequence length="69" mass="8365">MFDKNSERFYTKGRYIKGLGNRWLKPNKIYVVTDEKNNKFKIKKLEIMQEWPELGIAEIKYLRNKKLGI</sequence>
<organism evidence="1">
    <name type="scientific">viral metagenome</name>
    <dbReference type="NCBI Taxonomy" id="1070528"/>
    <lineage>
        <taxon>unclassified sequences</taxon>
        <taxon>metagenomes</taxon>
        <taxon>organismal metagenomes</taxon>
    </lineage>
</organism>
<accession>A0A6C0IBA6</accession>